<feature type="transmembrane region" description="Helical" evidence="7">
    <location>
        <begin position="51"/>
        <end position="69"/>
    </location>
</feature>
<dbReference type="PANTHER" id="PTHR32468:SF0">
    <property type="entry name" value="K(+)_H(+) ANTIPORTER 1"/>
    <property type="match status" value="1"/>
</dbReference>
<sequence>MNSGNRRLSARPFNTPGMSMIEMQLLVIVCATILAGVGARAIGQPVVAGEMAVGILLGPAVLGSIAPSLQQHIFSVDALGGLQAIAEVGLMVFMFLVGTELTEPASVSGRKGDTRLILWTSTVSVMIPLLVGAACSWLMSREMDIPAGQEVRFALFLGTAMAVTAFPVLARMLADHAMLATPVGRVAIGVAAVIDLYAWILFAVCTTPVQTLASAVTVAKLLVAPLACAAAIWVARPRIAAWFARSERSRQPGEIPWLMLIVIATIFAAAVLSRSAGLHPILGAFAVGCCFPAGTAASEKIKRDLGSIAGRVLMPCYFVLGGLSMTRDAFAGAGFDLFCLLLAVAVLSKVFGTAAGARMGGATWRTGLILGMLMNTRGLVELILLKEGLSAGVITPRLYTLMLLVALVTTGMTGAFNTFFISRRLFSQPLTCGEVNG</sequence>
<reference evidence="9 10" key="1">
    <citation type="submission" date="2019-04" db="EMBL/GenBank/DDBJ databases">
        <title>Trinickia sp. 7GSK02, isolated from subtropical forest soil.</title>
        <authorList>
            <person name="Gao Z.-H."/>
            <person name="Qiu L.-H."/>
        </authorList>
    </citation>
    <scope>NUCLEOTIDE SEQUENCE [LARGE SCALE GENOMIC DNA]</scope>
    <source>
        <strain evidence="9 10">7GSK02</strain>
    </source>
</reference>
<feature type="transmembrane region" description="Helical" evidence="7">
    <location>
        <begin position="76"/>
        <end position="96"/>
    </location>
</feature>
<evidence type="ECO:0000256" key="6">
    <source>
        <dbReference type="ARBA" id="ARBA00023136"/>
    </source>
</evidence>
<feature type="transmembrane region" description="Helical" evidence="7">
    <location>
        <begin position="255"/>
        <end position="272"/>
    </location>
</feature>
<feature type="transmembrane region" description="Helical" evidence="7">
    <location>
        <begin position="116"/>
        <end position="139"/>
    </location>
</feature>
<keyword evidence="2" id="KW-0813">Transport</keyword>
<dbReference type="InterPro" id="IPR038770">
    <property type="entry name" value="Na+/solute_symporter_sf"/>
</dbReference>
<dbReference type="GO" id="GO:0016020">
    <property type="term" value="C:membrane"/>
    <property type="evidence" value="ECO:0007669"/>
    <property type="project" value="UniProtKB-SubCell"/>
</dbReference>
<evidence type="ECO:0000256" key="2">
    <source>
        <dbReference type="ARBA" id="ARBA00022448"/>
    </source>
</evidence>
<organism evidence="9 10">
    <name type="scientific">Trinickia terrae</name>
    <dbReference type="NCBI Taxonomy" id="2571161"/>
    <lineage>
        <taxon>Bacteria</taxon>
        <taxon>Pseudomonadati</taxon>
        <taxon>Pseudomonadota</taxon>
        <taxon>Betaproteobacteria</taxon>
        <taxon>Burkholderiales</taxon>
        <taxon>Burkholderiaceae</taxon>
        <taxon>Trinickia</taxon>
    </lineage>
</organism>
<feature type="transmembrane region" description="Helical" evidence="7">
    <location>
        <begin position="212"/>
        <end position="235"/>
    </location>
</feature>
<gene>
    <name evidence="9" type="ORF">FAZ69_20695</name>
</gene>
<keyword evidence="4 7" id="KW-1133">Transmembrane helix</keyword>
<dbReference type="InterPro" id="IPR050794">
    <property type="entry name" value="CPA2_transporter"/>
</dbReference>
<evidence type="ECO:0000313" key="9">
    <source>
        <dbReference type="EMBL" id="TKC86276.1"/>
    </source>
</evidence>
<dbReference type="GO" id="GO:1902600">
    <property type="term" value="P:proton transmembrane transport"/>
    <property type="evidence" value="ECO:0007669"/>
    <property type="project" value="InterPro"/>
</dbReference>
<evidence type="ECO:0000313" key="10">
    <source>
        <dbReference type="Proteomes" id="UP000305539"/>
    </source>
</evidence>
<comment type="subcellular location">
    <subcellularLocation>
        <location evidence="1">Membrane</location>
        <topology evidence="1">Multi-pass membrane protein</topology>
    </subcellularLocation>
</comment>
<feature type="transmembrane region" description="Helical" evidence="7">
    <location>
        <begin position="151"/>
        <end position="174"/>
    </location>
</feature>
<feature type="domain" description="Cation/H+ exchanger transmembrane" evidence="8">
    <location>
        <begin position="31"/>
        <end position="414"/>
    </location>
</feature>
<proteinExistence type="predicted"/>
<dbReference type="Pfam" id="PF00999">
    <property type="entry name" value="Na_H_Exchanger"/>
    <property type="match status" value="1"/>
</dbReference>
<evidence type="ECO:0000256" key="4">
    <source>
        <dbReference type="ARBA" id="ARBA00022989"/>
    </source>
</evidence>
<dbReference type="EMBL" id="SWJE01000011">
    <property type="protein sequence ID" value="TKC86276.1"/>
    <property type="molecule type" value="Genomic_DNA"/>
</dbReference>
<keyword evidence="5" id="KW-0406">Ion transport</keyword>
<feature type="transmembrane region" description="Helical" evidence="7">
    <location>
        <begin position="397"/>
        <end position="420"/>
    </location>
</feature>
<dbReference type="GO" id="GO:0015297">
    <property type="term" value="F:antiporter activity"/>
    <property type="evidence" value="ECO:0007669"/>
    <property type="project" value="InterPro"/>
</dbReference>
<keyword evidence="6 7" id="KW-0472">Membrane</keyword>
<dbReference type="AlphaFoldDB" id="A0A4U1I003"/>
<dbReference type="OrthoDB" id="9793589at2"/>
<name>A0A4U1I003_9BURK</name>
<evidence type="ECO:0000256" key="7">
    <source>
        <dbReference type="SAM" id="Phobius"/>
    </source>
</evidence>
<feature type="transmembrane region" description="Helical" evidence="7">
    <location>
        <begin position="331"/>
        <end position="352"/>
    </location>
</feature>
<evidence type="ECO:0000256" key="5">
    <source>
        <dbReference type="ARBA" id="ARBA00023065"/>
    </source>
</evidence>
<feature type="transmembrane region" description="Helical" evidence="7">
    <location>
        <begin position="308"/>
        <end position="325"/>
    </location>
</feature>
<comment type="caution">
    <text evidence="9">The sequence shown here is derived from an EMBL/GenBank/DDBJ whole genome shotgun (WGS) entry which is preliminary data.</text>
</comment>
<dbReference type="Gene3D" id="1.20.1530.20">
    <property type="match status" value="1"/>
</dbReference>
<protein>
    <recommendedName>
        <fullName evidence="8">Cation/H+ exchanger transmembrane domain-containing protein</fullName>
    </recommendedName>
</protein>
<dbReference type="InterPro" id="IPR006153">
    <property type="entry name" value="Cation/H_exchanger_TM"/>
</dbReference>
<feature type="transmembrane region" description="Helical" evidence="7">
    <location>
        <begin position="186"/>
        <end position="205"/>
    </location>
</feature>
<keyword evidence="10" id="KW-1185">Reference proteome</keyword>
<keyword evidence="3 7" id="KW-0812">Transmembrane</keyword>
<dbReference type="Proteomes" id="UP000305539">
    <property type="component" value="Unassembled WGS sequence"/>
</dbReference>
<dbReference type="PANTHER" id="PTHR32468">
    <property type="entry name" value="CATION/H + ANTIPORTER"/>
    <property type="match status" value="1"/>
</dbReference>
<evidence type="ECO:0000256" key="3">
    <source>
        <dbReference type="ARBA" id="ARBA00022692"/>
    </source>
</evidence>
<evidence type="ECO:0000259" key="8">
    <source>
        <dbReference type="Pfam" id="PF00999"/>
    </source>
</evidence>
<accession>A0A4U1I003</accession>
<evidence type="ECO:0000256" key="1">
    <source>
        <dbReference type="ARBA" id="ARBA00004141"/>
    </source>
</evidence>